<keyword evidence="7" id="KW-1185">Reference proteome</keyword>
<dbReference type="RefSeq" id="WP_005886166.1">
    <property type="nucleotide sequence ID" value="NZ_ADNU01000077.1"/>
</dbReference>
<feature type="compositionally biased region" description="Acidic residues" evidence="5">
    <location>
        <begin position="9"/>
        <end position="24"/>
    </location>
</feature>
<feature type="region of interest" description="Disordered" evidence="5">
    <location>
        <begin position="1"/>
        <end position="106"/>
    </location>
</feature>
<dbReference type="InterPro" id="IPR019695">
    <property type="entry name" value="Proteasome_act"/>
</dbReference>
<dbReference type="STRING" id="585530.HMPREF0183_2280"/>
<dbReference type="GO" id="GO:0061136">
    <property type="term" value="P:regulation of proteasomal protein catabolic process"/>
    <property type="evidence" value="ECO:0007669"/>
    <property type="project" value="InterPro"/>
</dbReference>
<dbReference type="eggNOG" id="ENOG502ZPJ4">
    <property type="taxonomic scope" value="Bacteria"/>
</dbReference>
<evidence type="ECO:0000313" key="7">
    <source>
        <dbReference type="Proteomes" id="UP000005714"/>
    </source>
</evidence>
<proteinExistence type="inferred from homology"/>
<keyword evidence="4" id="KW-0647">Proteasome</keyword>
<evidence type="ECO:0000256" key="4">
    <source>
        <dbReference type="ARBA" id="ARBA00022942"/>
    </source>
</evidence>
<evidence type="ECO:0000256" key="5">
    <source>
        <dbReference type="SAM" id="MobiDB-lite"/>
    </source>
</evidence>
<accession>D4YQS0</accession>
<evidence type="ECO:0000313" key="6">
    <source>
        <dbReference type="EMBL" id="EFG46433.1"/>
    </source>
</evidence>
<feature type="compositionally biased region" description="Basic and acidic residues" evidence="5">
    <location>
        <begin position="201"/>
        <end position="217"/>
    </location>
</feature>
<feature type="compositionally biased region" description="Acidic residues" evidence="5">
    <location>
        <begin position="45"/>
        <end position="83"/>
    </location>
</feature>
<evidence type="ECO:0000256" key="2">
    <source>
        <dbReference type="ARBA" id="ARBA00011402"/>
    </source>
</evidence>
<comment type="caution">
    <text evidence="6">The sequence shown here is derived from an EMBL/GenBank/DDBJ whole genome shotgun (WGS) entry which is preliminary data.</text>
</comment>
<evidence type="ECO:0000256" key="1">
    <source>
        <dbReference type="ARBA" id="ARBA00006639"/>
    </source>
</evidence>
<organism evidence="6 7">
    <name type="scientific">Brevibacterium mcbrellneri ATCC 49030</name>
    <dbReference type="NCBI Taxonomy" id="585530"/>
    <lineage>
        <taxon>Bacteria</taxon>
        <taxon>Bacillati</taxon>
        <taxon>Actinomycetota</taxon>
        <taxon>Actinomycetes</taxon>
        <taxon>Micrococcales</taxon>
        <taxon>Brevibacteriaceae</taxon>
        <taxon>Brevibacterium</taxon>
    </lineage>
</organism>
<protein>
    <recommendedName>
        <fullName evidence="3">Bacterial proteasome activator</fullName>
    </recommendedName>
</protein>
<feature type="compositionally biased region" description="Basic and acidic residues" evidence="5">
    <location>
        <begin position="84"/>
        <end position="96"/>
    </location>
</feature>
<name>D4YQS0_9MICO</name>
<dbReference type="AlphaFoldDB" id="D4YQS0"/>
<dbReference type="Proteomes" id="UP000005714">
    <property type="component" value="Unassembled WGS sequence"/>
</dbReference>
<comment type="similarity">
    <text evidence="1">Belongs to the Bpa family.</text>
</comment>
<reference evidence="6 7" key="1">
    <citation type="submission" date="2010-04" db="EMBL/GenBank/DDBJ databases">
        <authorList>
            <person name="Qin X."/>
            <person name="Bachman B."/>
            <person name="Battles P."/>
            <person name="Bell A."/>
            <person name="Bess C."/>
            <person name="Bickham C."/>
            <person name="Chaboub L."/>
            <person name="Chen D."/>
            <person name="Coyle M."/>
            <person name="Deiros D.R."/>
            <person name="Dinh H."/>
            <person name="Forbes L."/>
            <person name="Fowler G."/>
            <person name="Francisco L."/>
            <person name="Fu Q."/>
            <person name="Gubbala S."/>
            <person name="Hale W."/>
            <person name="Han Y."/>
            <person name="Hemphill L."/>
            <person name="Highlander S.K."/>
            <person name="Hirani K."/>
            <person name="Hogues M."/>
            <person name="Jackson L."/>
            <person name="Jakkamsetti A."/>
            <person name="Javaid M."/>
            <person name="Jiang H."/>
            <person name="Korchina V."/>
            <person name="Kovar C."/>
            <person name="Lara F."/>
            <person name="Lee S."/>
            <person name="Mata R."/>
            <person name="Mathew T."/>
            <person name="Moen C."/>
            <person name="Morales K."/>
            <person name="Munidasa M."/>
            <person name="Nazareth L."/>
            <person name="Ngo R."/>
            <person name="Nguyen L."/>
            <person name="Okwuonu G."/>
            <person name="Ongeri F."/>
            <person name="Patil S."/>
            <person name="Petrosino J."/>
            <person name="Pham C."/>
            <person name="Pham P."/>
            <person name="Pu L.-L."/>
            <person name="Puazo M."/>
            <person name="Raj R."/>
            <person name="Reid J."/>
            <person name="Rouhana J."/>
            <person name="Saada N."/>
            <person name="Shang Y."/>
            <person name="Simmons D."/>
            <person name="Thornton R."/>
            <person name="Warren J."/>
            <person name="Weissenberger G."/>
            <person name="Zhang J."/>
            <person name="Zhang L."/>
            <person name="Zhou C."/>
            <person name="Zhu D."/>
            <person name="Muzny D."/>
            <person name="Worley K."/>
            <person name="Gibbs R."/>
        </authorList>
    </citation>
    <scope>NUCLEOTIDE SEQUENCE [LARGE SCALE GENOMIC DNA]</scope>
    <source>
        <strain evidence="6 7">ATCC 49030</strain>
    </source>
</reference>
<dbReference type="Pfam" id="PF10759">
    <property type="entry name" value="BPA"/>
    <property type="match status" value="1"/>
</dbReference>
<feature type="region of interest" description="Disordered" evidence="5">
    <location>
        <begin position="201"/>
        <end position="227"/>
    </location>
</feature>
<gene>
    <name evidence="6" type="ORF">HMPREF0183_2280</name>
</gene>
<dbReference type="GO" id="GO:0000502">
    <property type="term" value="C:proteasome complex"/>
    <property type="evidence" value="ECO:0007669"/>
    <property type="project" value="UniProtKB-KW"/>
</dbReference>
<evidence type="ECO:0000256" key="3">
    <source>
        <dbReference type="ARBA" id="ARBA00014831"/>
    </source>
</evidence>
<dbReference type="EMBL" id="ADNU01000077">
    <property type="protein sequence ID" value="EFG46433.1"/>
    <property type="molecule type" value="Genomic_DNA"/>
</dbReference>
<sequence length="227" mass="24676">MSEHPDQQDQQDIELPDIPEDEENTILPDLTTAEAGEQPGTPRDEEGEAAAEPAEAENEDTADSDSVDGEPSDTKDIDEEDADGADKKDAEGKTDEPDITNPGKLVRLGHMHAKILEELKSAETDPAGRKRLAQIHENTIEAMKEALGQDLEDEFLSFTPKLSSYSTPSHSELLLAQAGLVGWIEGLLQSIQTAIMARQAMHEESPAHPEHPVKHNPEGAYGPGNYL</sequence>
<comment type="subunit">
    <text evidence="2">Forms a homooligomeric, either hexameric or heptameric, ring-like structure which stacks co-axially with the proteasomal alpha-rings.</text>
</comment>